<dbReference type="GO" id="GO:0006886">
    <property type="term" value="P:intracellular protein transport"/>
    <property type="evidence" value="ECO:0007669"/>
    <property type="project" value="InterPro"/>
</dbReference>
<evidence type="ECO:0000256" key="3">
    <source>
        <dbReference type="ARBA" id="ARBA00022448"/>
    </source>
</evidence>
<dbReference type="PANTHER" id="PTHR11134">
    <property type="entry name" value="ADAPTOR COMPLEX SUBUNIT BETA FAMILY MEMBER"/>
    <property type="match status" value="1"/>
</dbReference>
<sequence>MDKKLKKFIQNATRVAPKISKKGEIFELRNGLVSQYPQTRKDAIKKTIQQMTVGKDVSSLFPDVLKNIATSDVEQKKLVYLYVMNYAESHPELCILAVNTFVSDATDPNPLIRCMAIRTMSMIRVEKILEYIEIPLRKTLQDENPYVRKTAVICVAKLFALNAELCKELGVLEDLTAALEDSNPLVVANAIAALTDIHETDPTVVPLPELIKDHISQFLLALNECTEWARATILGALADYTARDAIEAQEIIDRVTPHLQHVNAAVVLATIKVVLLNLPIIHVDTQSPIFAKIASGLVSLMSTPPEMQYVALRNMRIILEKYPAILSRELRIFYVKFNDPLYLKLEKIEILVRLVDPANLKQCTLLLSELKEYAHEYEPEFVSRAILALSQLAVKYSQIKFVSKVLDILLELFETRVEFQNDCLISMCNLLRHTGEQDEQLIKQVCLVVDAWDATDTGSPQSDYAKCNYLWLLGQFPAKFTNIESKLNPFIETFTQEESLSQMSLLITVVRLHQSISGQLLQNVLDLATHSTQDIDVRDMAIMYWRCLSLEDADDTLINELCHSVLPEIPTTLDTFSPELLETLLSELSLLSSVYFKPAAAMHRQAVRSEGKLKGKQMHELESLAQGEILKNMNEDNLLDMDTDFLSSNTTSNDTNGTALNELKDLFHLDSSQQPKSNQIEQGMNNLTLNKKNGSQSTNTQDLLDLF</sequence>
<name>A0A1G4K8S8_9SACH</name>
<dbReference type="SUPFAM" id="SSF48371">
    <property type="entry name" value="ARM repeat"/>
    <property type="match status" value="1"/>
</dbReference>
<organism evidence="9 10">
    <name type="scientific">Lachancea mirantina</name>
    <dbReference type="NCBI Taxonomy" id="1230905"/>
    <lineage>
        <taxon>Eukaryota</taxon>
        <taxon>Fungi</taxon>
        <taxon>Dikarya</taxon>
        <taxon>Ascomycota</taxon>
        <taxon>Saccharomycotina</taxon>
        <taxon>Saccharomycetes</taxon>
        <taxon>Saccharomycetales</taxon>
        <taxon>Saccharomycetaceae</taxon>
        <taxon>Lachancea</taxon>
    </lineage>
</organism>
<dbReference type="GO" id="GO:0030276">
    <property type="term" value="F:clathrin binding"/>
    <property type="evidence" value="ECO:0007669"/>
    <property type="project" value="InterPro"/>
</dbReference>
<evidence type="ECO:0000256" key="5">
    <source>
        <dbReference type="ARBA" id="ARBA00023136"/>
    </source>
</evidence>
<dbReference type="AlphaFoldDB" id="A0A1G4K8S8"/>
<dbReference type="GO" id="GO:0030117">
    <property type="term" value="C:membrane coat"/>
    <property type="evidence" value="ECO:0007669"/>
    <property type="project" value="InterPro"/>
</dbReference>
<feature type="domain" description="Clathrin/coatomer adaptor adaptin-like N-terminal" evidence="8">
    <location>
        <begin position="21"/>
        <end position="551"/>
    </location>
</feature>
<keyword evidence="3 6" id="KW-0813">Transport</keyword>
<dbReference type="InterPro" id="IPR016024">
    <property type="entry name" value="ARM-type_fold"/>
</dbReference>
<dbReference type="STRING" id="1230905.A0A1G4K8S8"/>
<evidence type="ECO:0000313" key="9">
    <source>
        <dbReference type="EMBL" id="SCV00477.1"/>
    </source>
</evidence>
<feature type="region of interest" description="Disordered" evidence="7">
    <location>
        <begin position="687"/>
        <end position="707"/>
    </location>
</feature>
<evidence type="ECO:0000256" key="1">
    <source>
        <dbReference type="ARBA" id="ARBA00004308"/>
    </source>
</evidence>
<dbReference type="InterPro" id="IPR026739">
    <property type="entry name" value="AP_beta"/>
</dbReference>
<dbReference type="Gene3D" id="1.25.10.10">
    <property type="entry name" value="Leucine-rich Repeat Variant"/>
    <property type="match status" value="1"/>
</dbReference>
<evidence type="ECO:0000256" key="2">
    <source>
        <dbReference type="ARBA" id="ARBA00006613"/>
    </source>
</evidence>
<keyword evidence="10" id="KW-1185">Reference proteome</keyword>
<dbReference type="PIRSF" id="PIRSF002291">
    <property type="entry name" value="AP_complex_beta"/>
    <property type="match status" value="1"/>
</dbReference>
<dbReference type="GO" id="GO:0012505">
    <property type="term" value="C:endomembrane system"/>
    <property type="evidence" value="ECO:0007669"/>
    <property type="project" value="UniProtKB-SubCell"/>
</dbReference>
<dbReference type="InterPro" id="IPR011989">
    <property type="entry name" value="ARM-like"/>
</dbReference>
<comment type="subcellular location">
    <subcellularLocation>
        <location evidence="1">Endomembrane system</location>
    </subcellularLocation>
</comment>
<keyword evidence="4 6" id="KW-0653">Protein transport</keyword>
<protein>
    <recommendedName>
        <fullName evidence="6">AP complex subunit beta</fullName>
    </recommendedName>
</protein>
<evidence type="ECO:0000256" key="7">
    <source>
        <dbReference type="SAM" id="MobiDB-lite"/>
    </source>
</evidence>
<reference evidence="9 10" key="1">
    <citation type="submission" date="2016-03" db="EMBL/GenBank/DDBJ databases">
        <authorList>
            <person name="Devillers H."/>
        </authorList>
    </citation>
    <scope>NUCLEOTIDE SEQUENCE [LARGE SCALE GENOMIC DNA]</scope>
    <source>
        <strain evidence="9">CBS 11717</strain>
    </source>
</reference>
<dbReference type="InterPro" id="IPR016342">
    <property type="entry name" value="AP_complex_bsu_1_2_4"/>
</dbReference>
<accession>A0A1G4K8S8</accession>
<dbReference type="InterPro" id="IPR002553">
    <property type="entry name" value="Clathrin/coatomer_adapt-like_N"/>
</dbReference>
<evidence type="ECO:0000256" key="4">
    <source>
        <dbReference type="ARBA" id="ARBA00022927"/>
    </source>
</evidence>
<dbReference type="GO" id="GO:0016192">
    <property type="term" value="P:vesicle-mediated transport"/>
    <property type="evidence" value="ECO:0007669"/>
    <property type="project" value="InterPro"/>
</dbReference>
<proteinExistence type="inferred from homology"/>
<comment type="function">
    <text evidence="6">Adaptins are components of the adaptor complexes which link clathrin to receptors in coated vesicles. Clathrin-associated protein complexes are believed to interact with the cytoplasmic tails of membrane proteins, leading to their selection and concentration.</text>
</comment>
<dbReference type="Proteomes" id="UP000191024">
    <property type="component" value="Chromosome G"/>
</dbReference>
<evidence type="ECO:0000256" key="6">
    <source>
        <dbReference type="PIRNR" id="PIRNR002291"/>
    </source>
</evidence>
<dbReference type="EMBL" id="LT598469">
    <property type="protein sequence ID" value="SCV00477.1"/>
    <property type="molecule type" value="Genomic_DNA"/>
</dbReference>
<evidence type="ECO:0000313" key="10">
    <source>
        <dbReference type="Proteomes" id="UP000191024"/>
    </source>
</evidence>
<gene>
    <name evidence="9" type="ORF">LAMI_0G05314G</name>
</gene>
<dbReference type="Pfam" id="PF01602">
    <property type="entry name" value="Adaptin_N"/>
    <property type="match status" value="1"/>
</dbReference>
<comment type="similarity">
    <text evidence="2 6">Belongs to the adaptor complexes large subunit family.</text>
</comment>
<evidence type="ECO:0000259" key="8">
    <source>
        <dbReference type="Pfam" id="PF01602"/>
    </source>
</evidence>
<dbReference type="OrthoDB" id="10254310at2759"/>
<keyword evidence="5 6" id="KW-0472">Membrane</keyword>